<evidence type="ECO:0000259" key="5">
    <source>
        <dbReference type="PROSITE" id="PS51649"/>
    </source>
</evidence>
<evidence type="ECO:0000259" key="4">
    <source>
        <dbReference type="PROSITE" id="PS50097"/>
    </source>
</evidence>
<protein>
    <submittedName>
        <fullName evidence="6">Uncharacterized protein</fullName>
    </submittedName>
</protein>
<dbReference type="InterPro" id="IPR043454">
    <property type="entry name" value="NPH3/RPT2-like"/>
</dbReference>
<dbReference type="Pfam" id="PF03000">
    <property type="entry name" value="NPH3"/>
    <property type="match status" value="1"/>
</dbReference>
<feature type="domain" description="NPH3" evidence="5">
    <location>
        <begin position="190"/>
        <end position="441"/>
    </location>
</feature>
<dbReference type="SMART" id="SM00225">
    <property type="entry name" value="BTB"/>
    <property type="match status" value="1"/>
</dbReference>
<dbReference type="InterPro" id="IPR000210">
    <property type="entry name" value="BTB/POZ_dom"/>
</dbReference>
<evidence type="ECO:0000313" key="7">
    <source>
        <dbReference type="Proteomes" id="UP001419268"/>
    </source>
</evidence>
<dbReference type="EMBL" id="JBBNAG010000012">
    <property type="protein sequence ID" value="KAK9089589.1"/>
    <property type="molecule type" value="Genomic_DNA"/>
</dbReference>
<dbReference type="PANTHER" id="PTHR32370">
    <property type="entry name" value="OS12G0117600 PROTEIN"/>
    <property type="match status" value="1"/>
</dbReference>
<evidence type="ECO:0000313" key="6">
    <source>
        <dbReference type="EMBL" id="KAK9089589.1"/>
    </source>
</evidence>
<keyword evidence="2" id="KW-0833">Ubl conjugation pathway</keyword>
<comment type="caution">
    <text evidence="6">The sequence shown here is derived from an EMBL/GenBank/DDBJ whole genome shotgun (WGS) entry which is preliminary data.</text>
</comment>
<dbReference type="Proteomes" id="UP001419268">
    <property type="component" value="Unassembled WGS sequence"/>
</dbReference>
<reference evidence="6 7" key="1">
    <citation type="submission" date="2024-01" db="EMBL/GenBank/DDBJ databases">
        <title>Genome assemblies of Stephania.</title>
        <authorList>
            <person name="Yang L."/>
        </authorList>
    </citation>
    <scope>NUCLEOTIDE SEQUENCE [LARGE SCALE GENOMIC DNA]</scope>
    <source>
        <strain evidence="6">JXDWG</strain>
        <tissue evidence="6">Leaf</tissue>
    </source>
</reference>
<dbReference type="PROSITE" id="PS50097">
    <property type="entry name" value="BTB"/>
    <property type="match status" value="1"/>
</dbReference>
<dbReference type="Gene3D" id="3.30.710.10">
    <property type="entry name" value="Potassium Channel Kv1.1, Chain A"/>
    <property type="match status" value="1"/>
</dbReference>
<dbReference type="InterPro" id="IPR011333">
    <property type="entry name" value="SKP1/BTB/POZ_sf"/>
</dbReference>
<dbReference type="PROSITE" id="PS51649">
    <property type="entry name" value="NPH3"/>
    <property type="match status" value="1"/>
</dbReference>
<comment type="pathway">
    <text evidence="1">Protein modification; protein ubiquitination.</text>
</comment>
<comment type="similarity">
    <text evidence="3">Belongs to the NPH3 family.</text>
</comment>
<accession>A0AAP0EIS3</accession>
<gene>
    <name evidence="6" type="ORF">Scep_028671</name>
</gene>
<organism evidence="6 7">
    <name type="scientific">Stephania cephalantha</name>
    <dbReference type="NCBI Taxonomy" id="152367"/>
    <lineage>
        <taxon>Eukaryota</taxon>
        <taxon>Viridiplantae</taxon>
        <taxon>Streptophyta</taxon>
        <taxon>Embryophyta</taxon>
        <taxon>Tracheophyta</taxon>
        <taxon>Spermatophyta</taxon>
        <taxon>Magnoliopsida</taxon>
        <taxon>Ranunculales</taxon>
        <taxon>Menispermaceae</taxon>
        <taxon>Menispermoideae</taxon>
        <taxon>Cissampelideae</taxon>
        <taxon>Stephania</taxon>
    </lineage>
</organism>
<evidence type="ECO:0000256" key="3">
    <source>
        <dbReference type="PROSITE-ProRule" id="PRU00982"/>
    </source>
</evidence>
<evidence type="ECO:0000256" key="2">
    <source>
        <dbReference type="ARBA" id="ARBA00022786"/>
    </source>
</evidence>
<name>A0AAP0EIS3_9MAGN</name>
<evidence type="ECO:0000256" key="1">
    <source>
        <dbReference type="ARBA" id="ARBA00004906"/>
    </source>
</evidence>
<dbReference type="AlphaFoldDB" id="A0AAP0EIS3"/>
<proteinExistence type="inferred from homology"/>
<feature type="domain" description="BTB" evidence="4">
    <location>
        <begin position="6"/>
        <end position="70"/>
    </location>
</feature>
<sequence length="541" mass="61176">MEEFPCNLEIDVNGQEIFWVNKRIISSYSGRLRKLFGKSIGKPGNLKVIFQDFPGGAEGFELMARFCYDNARIMLTPSNICVLHCVAQYMEMTKGIGSAQNLIELTEKSLEEIGFWSWSELLAASKQCQEYIPIAESSGVLKRLLDSLVGRLVSFSDESASTSSPESSALRFSCDTRSTESLKNSFYRVNWWFEELAVLEPVLIEKVINTMVSQKLDHVMISKFLFYYHKCKSSRANTDQKRKFTESVVEMLFSLDHSSVPCKSLFGILRTALSLNISKSSRNKIESMIGLQLDQATLDNLLVPSPQGMNSLYDVNLILRLLKSFLLEGRTWVSSDRLKKVSNLMDLYIAEVAPDSCLKPSKFVALVNALPDSARNSYDAIYRAMDMYLEVHSGLSDEEKMKICCALNYEKLSSEVCKQLTQNSKFPSKTAVQVLISQKSKLKNLLHQTNQLKGYVDSPCNCNEKQCKADPEQSSEQIVLYAKNLDDAAENEKIKAHLQGMQWRVMELEKICKKMQAQMEKIMKSKVSSSSTTRALPRLCS</sequence>
<dbReference type="InterPro" id="IPR027356">
    <property type="entry name" value="NPH3_dom"/>
</dbReference>
<dbReference type="SUPFAM" id="SSF54695">
    <property type="entry name" value="POZ domain"/>
    <property type="match status" value="1"/>
</dbReference>
<keyword evidence="7" id="KW-1185">Reference proteome</keyword>